<dbReference type="PROSITE" id="PS51318">
    <property type="entry name" value="TAT"/>
    <property type="match status" value="1"/>
</dbReference>
<reference evidence="2 3" key="1">
    <citation type="submission" date="2014-03" db="EMBL/GenBank/DDBJ databases">
        <title>Bradyrhizobium valentinum sp. nov., isolated from effective nodules of Lupinus mariae-josephae, a lupine endemic of basic-lime soils in Eastern Spain.</title>
        <authorList>
            <person name="Duran D."/>
            <person name="Rey L."/>
            <person name="Navarro A."/>
            <person name="Busquets A."/>
            <person name="Imperial J."/>
            <person name="Ruiz-Argueso T."/>
        </authorList>
    </citation>
    <scope>NUCLEOTIDE SEQUENCE [LARGE SCALE GENOMIC DNA]</scope>
    <source>
        <strain evidence="2 3">CCBAU 23086</strain>
    </source>
</reference>
<evidence type="ECO:0000256" key="1">
    <source>
        <dbReference type="ARBA" id="ARBA00006987"/>
    </source>
</evidence>
<evidence type="ECO:0000313" key="3">
    <source>
        <dbReference type="Proteomes" id="UP000051660"/>
    </source>
</evidence>
<dbReference type="InterPro" id="IPR006311">
    <property type="entry name" value="TAT_signal"/>
</dbReference>
<dbReference type="PIRSF" id="PIRSF017082">
    <property type="entry name" value="YflP"/>
    <property type="match status" value="1"/>
</dbReference>
<sequence length="325" mass="34280">MKFPRRTFLHLAVGAAVLPAVPRLSRAQAYPSRPVRIIVGFAAGGATDIQARLMGQWLSDRLGQQFIIENRSGASGNIGTEAVAKAPADGYTLLQIVTPHAINAALYSNLNFDFIRDIAPVICAARLAYVVVVHPSVPARTIPEFIAYAKANPGKINYGSAGPGTPQNIACELFKMMADVDLVHVPYRGGAPAATDLVAGHLQVIFSPVSESIQHIQAGKLRALAVTTAARLDVLPDVPTVAEFVPGYEASGFAGIGAPRNTPAEIIDMLNKEINAGLADSKVRARIVELGGTVLGGTPAEFATIISEATEKWAKVIKFAGIKAE</sequence>
<dbReference type="OrthoDB" id="7253390at2"/>
<accession>A0A0R3MFV2</accession>
<proteinExistence type="inferred from homology"/>
<dbReference type="Pfam" id="PF03401">
    <property type="entry name" value="TctC"/>
    <property type="match status" value="1"/>
</dbReference>
<protein>
    <submittedName>
        <fullName evidence="2">MFS transporter</fullName>
    </submittedName>
</protein>
<dbReference type="AlphaFoldDB" id="A0A0R3MFV2"/>
<gene>
    <name evidence="2" type="ORF">CQ14_18975</name>
</gene>
<organism evidence="2 3">
    <name type="scientific">Bradyrhizobium lablabi</name>
    <dbReference type="NCBI Taxonomy" id="722472"/>
    <lineage>
        <taxon>Bacteria</taxon>
        <taxon>Pseudomonadati</taxon>
        <taxon>Pseudomonadota</taxon>
        <taxon>Alphaproteobacteria</taxon>
        <taxon>Hyphomicrobiales</taxon>
        <taxon>Nitrobacteraceae</taxon>
        <taxon>Bradyrhizobium</taxon>
    </lineage>
</organism>
<evidence type="ECO:0000313" key="2">
    <source>
        <dbReference type="EMBL" id="KRR18971.1"/>
    </source>
</evidence>
<dbReference type="InterPro" id="IPR005064">
    <property type="entry name" value="BUG"/>
</dbReference>
<dbReference type="EMBL" id="LLYB01000101">
    <property type="protein sequence ID" value="KRR18971.1"/>
    <property type="molecule type" value="Genomic_DNA"/>
</dbReference>
<name>A0A0R3MFV2_9BRAD</name>
<dbReference type="Proteomes" id="UP000051660">
    <property type="component" value="Unassembled WGS sequence"/>
</dbReference>
<comment type="caution">
    <text evidence="2">The sequence shown here is derived from an EMBL/GenBank/DDBJ whole genome shotgun (WGS) entry which is preliminary data.</text>
</comment>
<dbReference type="InterPro" id="IPR042100">
    <property type="entry name" value="Bug_dom1"/>
</dbReference>
<comment type="similarity">
    <text evidence="1">Belongs to the UPF0065 (bug) family.</text>
</comment>
<dbReference type="PANTHER" id="PTHR42928:SF5">
    <property type="entry name" value="BLR1237 PROTEIN"/>
    <property type="match status" value="1"/>
</dbReference>
<dbReference type="Gene3D" id="3.40.190.150">
    <property type="entry name" value="Bordetella uptake gene, domain 1"/>
    <property type="match status" value="1"/>
</dbReference>
<dbReference type="CDD" id="cd13578">
    <property type="entry name" value="PBP2_Bug27"/>
    <property type="match status" value="1"/>
</dbReference>
<dbReference type="PANTHER" id="PTHR42928">
    <property type="entry name" value="TRICARBOXYLATE-BINDING PROTEIN"/>
    <property type="match status" value="1"/>
</dbReference>
<dbReference type="Gene3D" id="3.40.190.10">
    <property type="entry name" value="Periplasmic binding protein-like II"/>
    <property type="match status" value="1"/>
</dbReference>
<dbReference type="SUPFAM" id="SSF53850">
    <property type="entry name" value="Periplasmic binding protein-like II"/>
    <property type="match status" value="1"/>
</dbReference>
<dbReference type="RefSeq" id="WP_057861306.1">
    <property type="nucleotide sequence ID" value="NZ_LLYB01000101.1"/>
</dbReference>